<dbReference type="EMBL" id="CAJVPS010000016">
    <property type="protein sequence ID" value="CAG8441001.1"/>
    <property type="molecule type" value="Genomic_DNA"/>
</dbReference>
<evidence type="ECO:0000313" key="2">
    <source>
        <dbReference type="EMBL" id="CAG8441001.1"/>
    </source>
</evidence>
<evidence type="ECO:0000256" key="1">
    <source>
        <dbReference type="SAM" id="MobiDB-lite"/>
    </source>
</evidence>
<evidence type="ECO:0000313" key="3">
    <source>
        <dbReference type="Proteomes" id="UP000789508"/>
    </source>
</evidence>
<comment type="caution">
    <text evidence="2">The sequence shown here is derived from an EMBL/GenBank/DDBJ whole genome shotgun (WGS) entry which is preliminary data.</text>
</comment>
<reference evidence="2" key="1">
    <citation type="submission" date="2021-06" db="EMBL/GenBank/DDBJ databases">
        <authorList>
            <person name="Kallberg Y."/>
            <person name="Tangrot J."/>
            <person name="Rosling A."/>
        </authorList>
    </citation>
    <scope>NUCLEOTIDE SEQUENCE</scope>
    <source>
        <strain evidence="2">FL130A</strain>
    </source>
</reference>
<dbReference type="Proteomes" id="UP000789508">
    <property type="component" value="Unassembled WGS sequence"/>
</dbReference>
<feature type="compositionally biased region" description="Low complexity" evidence="1">
    <location>
        <begin position="98"/>
        <end position="121"/>
    </location>
</feature>
<accession>A0A9N8YQV2</accession>
<dbReference type="AlphaFoldDB" id="A0A9N8YQV2"/>
<name>A0A9N8YQV2_9GLOM</name>
<organism evidence="2 3">
    <name type="scientific">Ambispora leptoticha</name>
    <dbReference type="NCBI Taxonomy" id="144679"/>
    <lineage>
        <taxon>Eukaryota</taxon>
        <taxon>Fungi</taxon>
        <taxon>Fungi incertae sedis</taxon>
        <taxon>Mucoromycota</taxon>
        <taxon>Glomeromycotina</taxon>
        <taxon>Glomeromycetes</taxon>
        <taxon>Archaeosporales</taxon>
        <taxon>Ambisporaceae</taxon>
        <taxon>Ambispora</taxon>
    </lineage>
</organism>
<gene>
    <name evidence="2" type="ORF">ALEPTO_LOCUS305</name>
</gene>
<protein>
    <submittedName>
        <fullName evidence="2">7660_t:CDS:1</fullName>
    </submittedName>
</protein>
<feature type="region of interest" description="Disordered" evidence="1">
    <location>
        <begin position="98"/>
        <end position="132"/>
    </location>
</feature>
<proteinExistence type="predicted"/>
<sequence>MYTDKLLNKIDSKISKKLTSEEKDSKFIREETTAPLGLAIIPIIFTSNDLSWKVDTTKAKKKPRVNISVNKRDIHDFYKILSGRSKDSLSYRLNISISSDSDTSDSITSDSNSDSSSTSSSEIEAIHKTKDA</sequence>
<keyword evidence="3" id="KW-1185">Reference proteome</keyword>